<dbReference type="Proteomes" id="UP000663851">
    <property type="component" value="Unassembled WGS sequence"/>
</dbReference>
<organism evidence="2 4">
    <name type="scientific">Rotaria socialis</name>
    <dbReference type="NCBI Taxonomy" id="392032"/>
    <lineage>
        <taxon>Eukaryota</taxon>
        <taxon>Metazoa</taxon>
        <taxon>Spiralia</taxon>
        <taxon>Gnathifera</taxon>
        <taxon>Rotifera</taxon>
        <taxon>Eurotatoria</taxon>
        <taxon>Bdelloidea</taxon>
        <taxon>Philodinida</taxon>
        <taxon>Philodinidae</taxon>
        <taxon>Rotaria</taxon>
    </lineage>
</organism>
<accession>A0A820XTA1</accession>
<evidence type="ECO:0000313" key="3">
    <source>
        <dbReference type="EMBL" id="CAF4852959.1"/>
    </source>
</evidence>
<dbReference type="EMBL" id="CAJOBR010006884">
    <property type="protein sequence ID" value="CAF4852959.1"/>
    <property type="molecule type" value="Genomic_DNA"/>
</dbReference>
<dbReference type="EMBL" id="CAJOBO010004978">
    <property type="protein sequence ID" value="CAF4534226.1"/>
    <property type="molecule type" value="Genomic_DNA"/>
</dbReference>
<sequence length="101" mass="11394">MIATLRQLQRETQHHHQFHRQHLSALSVRQPGPLLQLNVTLIIHNFPITKYPHLADSSSATTFISTGDTPCSDLFRVLTIMLFFCYKSFRAVGGSVPCGNM</sequence>
<evidence type="ECO:0000313" key="5">
    <source>
        <dbReference type="Proteomes" id="UP000663873"/>
    </source>
</evidence>
<dbReference type="Proteomes" id="UP000663848">
    <property type="component" value="Unassembled WGS sequence"/>
</dbReference>
<dbReference type="AlphaFoldDB" id="A0A820XTA1"/>
<evidence type="ECO:0000313" key="4">
    <source>
        <dbReference type="Proteomes" id="UP000663851"/>
    </source>
</evidence>
<keyword evidence="5" id="KW-1185">Reference proteome</keyword>
<dbReference type="Proteomes" id="UP000663873">
    <property type="component" value="Unassembled WGS sequence"/>
</dbReference>
<name>A0A820XTA1_9BILA</name>
<comment type="caution">
    <text evidence="2">The sequence shown here is derived from an EMBL/GenBank/DDBJ whole genome shotgun (WGS) entry which is preliminary data.</text>
</comment>
<evidence type="ECO:0000313" key="1">
    <source>
        <dbReference type="EMBL" id="CAF4499643.1"/>
    </source>
</evidence>
<gene>
    <name evidence="2" type="ORF">HFQ381_LOCUS29923</name>
    <name evidence="3" type="ORF">QYT958_LOCUS27321</name>
    <name evidence="1" type="ORF">UJA718_LOCUS26230</name>
</gene>
<protein>
    <submittedName>
        <fullName evidence="2">Uncharacterized protein</fullName>
    </submittedName>
</protein>
<proteinExistence type="predicted"/>
<reference evidence="2" key="1">
    <citation type="submission" date="2021-02" db="EMBL/GenBank/DDBJ databases">
        <authorList>
            <person name="Nowell W R."/>
        </authorList>
    </citation>
    <scope>NUCLEOTIDE SEQUENCE</scope>
</reference>
<evidence type="ECO:0000313" key="2">
    <source>
        <dbReference type="EMBL" id="CAF4534226.1"/>
    </source>
</evidence>
<dbReference type="EMBL" id="CAJOBP010006732">
    <property type="protein sequence ID" value="CAF4499643.1"/>
    <property type="molecule type" value="Genomic_DNA"/>
</dbReference>